<name>A0A3B1E8D3_9ZZZZ</name>
<dbReference type="Gene3D" id="3.60.15.10">
    <property type="entry name" value="Ribonuclease Z/Hydroxyacylglutathione hydrolase-like"/>
    <property type="match status" value="1"/>
</dbReference>
<dbReference type="EMBL" id="UOGK01000496">
    <property type="protein sequence ID" value="VAX41137.1"/>
    <property type="molecule type" value="Genomic_DNA"/>
</dbReference>
<gene>
    <name evidence="1" type="ORF">MNBD_PLANCTO03-1545</name>
</gene>
<protein>
    <submittedName>
        <fullName evidence="1">Uncharacterized protein</fullName>
    </submittedName>
</protein>
<reference evidence="1" key="1">
    <citation type="submission" date="2018-06" db="EMBL/GenBank/DDBJ databases">
        <authorList>
            <person name="Zhirakovskaya E."/>
        </authorList>
    </citation>
    <scope>NUCLEOTIDE SEQUENCE</scope>
</reference>
<evidence type="ECO:0000313" key="1">
    <source>
        <dbReference type="EMBL" id="VAX41137.1"/>
    </source>
</evidence>
<dbReference type="InterPro" id="IPR036866">
    <property type="entry name" value="RibonucZ/Hydroxyglut_hydro"/>
</dbReference>
<sequence length="306" mass="34450">MLPKPPPRETSLGFLFLPPYRVQGISIAGEATCIQIPELDLCFDMGACPRAVLSSKYVALSHGHMDHVGGLAYYCSQRRFQGMGTGTIICDERIAPAVRGMLDGYHALEQQETPYDIITLAHDQQIKIKNNMSLRGFHTEHTAPSMGYCLIEHRTKLKPEYVDLPQEKLKELKGRGEEITRHLEIPLIAYLGDTAAGPHLVRDDVRKAKIIITECTFFDPGHKGRAKIGKHLHADDIAEWLRVAECESMVLVHVSRRTHMGEARSQLAKVLGEENASRVLFLMDFRTNRERYEKQLAEAGVEPAQR</sequence>
<dbReference type="SUPFAM" id="SSF56281">
    <property type="entry name" value="Metallo-hydrolase/oxidoreductase"/>
    <property type="match status" value="1"/>
</dbReference>
<proteinExistence type="predicted"/>
<dbReference type="PANTHER" id="PTHR46504:SF2">
    <property type="entry name" value="TRNASE Z TRZ1"/>
    <property type="match status" value="1"/>
</dbReference>
<organism evidence="1">
    <name type="scientific">hydrothermal vent metagenome</name>
    <dbReference type="NCBI Taxonomy" id="652676"/>
    <lineage>
        <taxon>unclassified sequences</taxon>
        <taxon>metagenomes</taxon>
        <taxon>ecological metagenomes</taxon>
    </lineage>
</organism>
<dbReference type="PANTHER" id="PTHR46504">
    <property type="entry name" value="TRNASE Z TRZ1"/>
    <property type="match status" value="1"/>
</dbReference>
<dbReference type="Pfam" id="PF23023">
    <property type="entry name" value="Anti-Pycsar_Apyc1"/>
    <property type="match status" value="1"/>
</dbReference>
<accession>A0A3B1E8D3</accession>
<dbReference type="AlphaFoldDB" id="A0A3B1E8D3"/>